<feature type="region of interest" description="Disordered" evidence="1">
    <location>
        <begin position="179"/>
        <end position="199"/>
    </location>
</feature>
<proteinExistence type="predicted"/>
<reference evidence="3" key="1">
    <citation type="submission" date="2020-06" db="EMBL/GenBank/DDBJ databases">
        <authorList>
            <person name="Li T."/>
            <person name="Hu X."/>
            <person name="Zhang T."/>
            <person name="Song X."/>
            <person name="Zhang H."/>
            <person name="Dai N."/>
            <person name="Sheng W."/>
            <person name="Hou X."/>
            <person name="Wei L."/>
        </authorList>
    </citation>
    <scope>NUCLEOTIDE SEQUENCE</scope>
    <source>
        <strain evidence="3">KEN1</strain>
        <tissue evidence="3">Leaf</tissue>
    </source>
</reference>
<dbReference type="InterPro" id="IPR052929">
    <property type="entry name" value="RNase_H-like_EbsB-rel"/>
</dbReference>
<dbReference type="CDD" id="cd06222">
    <property type="entry name" value="RNase_H_like"/>
    <property type="match status" value="1"/>
</dbReference>
<accession>A0AAW2U4P6</accession>
<dbReference type="InterPro" id="IPR012337">
    <property type="entry name" value="RNaseH-like_sf"/>
</dbReference>
<dbReference type="AlphaFoldDB" id="A0AAW2U4P6"/>
<dbReference type="GO" id="GO:0004523">
    <property type="term" value="F:RNA-DNA hybrid ribonuclease activity"/>
    <property type="evidence" value="ECO:0007669"/>
    <property type="project" value="InterPro"/>
</dbReference>
<dbReference type="InterPro" id="IPR002156">
    <property type="entry name" value="RNaseH_domain"/>
</dbReference>
<dbReference type="PANTHER" id="PTHR47074">
    <property type="entry name" value="BNAC02G40300D PROTEIN"/>
    <property type="match status" value="1"/>
</dbReference>
<sequence>MARINKRRSNLKSWNFRTQSISFRKRIKDLELQLKLFRQGQVTTETKLEEHKLFKLIEELTLREELFWKQRGKKDWLQLWDEKTSFFHKAASERKRTNHIRKLRDEDNSVVEDIEEIQGLIEKYFGEVFNSCHPCTEDVERGTEFVSIKVDDRMNQTLFQPYTEDEIRKAVIQMAPFKSPSPDGEVLNTQSSSNRANQSSNDRWKSIWKVKLSLKGDTLKWICHVSSLLTAIDFEKFLLTEKQLLLPWNSIIDIALVLPSVLGEPSADMIKINFDGAVLQKGCETGIGGVAWDSTSSILAWFSCRIQRRVDGEIAEALAAREATDLAIKFGWNPISVEGDCVNLINKLNNIGMDYSFIGPLVQDIKIAISSLCFLFFSWG</sequence>
<dbReference type="Gene3D" id="3.30.420.10">
    <property type="entry name" value="Ribonuclease H-like superfamily/Ribonuclease H"/>
    <property type="match status" value="1"/>
</dbReference>
<evidence type="ECO:0000256" key="1">
    <source>
        <dbReference type="SAM" id="MobiDB-lite"/>
    </source>
</evidence>
<dbReference type="InterPro" id="IPR036397">
    <property type="entry name" value="RNaseH_sf"/>
</dbReference>
<organism evidence="3">
    <name type="scientific">Sesamum latifolium</name>
    <dbReference type="NCBI Taxonomy" id="2727402"/>
    <lineage>
        <taxon>Eukaryota</taxon>
        <taxon>Viridiplantae</taxon>
        <taxon>Streptophyta</taxon>
        <taxon>Embryophyta</taxon>
        <taxon>Tracheophyta</taxon>
        <taxon>Spermatophyta</taxon>
        <taxon>Magnoliopsida</taxon>
        <taxon>eudicotyledons</taxon>
        <taxon>Gunneridae</taxon>
        <taxon>Pentapetalae</taxon>
        <taxon>asterids</taxon>
        <taxon>lamiids</taxon>
        <taxon>Lamiales</taxon>
        <taxon>Pedaliaceae</taxon>
        <taxon>Sesamum</taxon>
    </lineage>
</organism>
<dbReference type="Pfam" id="PF13456">
    <property type="entry name" value="RVT_3"/>
    <property type="match status" value="1"/>
</dbReference>
<evidence type="ECO:0000313" key="3">
    <source>
        <dbReference type="EMBL" id="KAL0412074.1"/>
    </source>
</evidence>
<reference evidence="3" key="2">
    <citation type="journal article" date="2024" name="Plant">
        <title>Genomic evolution and insights into agronomic trait innovations of Sesamum species.</title>
        <authorList>
            <person name="Miao H."/>
            <person name="Wang L."/>
            <person name="Qu L."/>
            <person name="Liu H."/>
            <person name="Sun Y."/>
            <person name="Le M."/>
            <person name="Wang Q."/>
            <person name="Wei S."/>
            <person name="Zheng Y."/>
            <person name="Lin W."/>
            <person name="Duan Y."/>
            <person name="Cao H."/>
            <person name="Xiong S."/>
            <person name="Wang X."/>
            <person name="Wei L."/>
            <person name="Li C."/>
            <person name="Ma Q."/>
            <person name="Ju M."/>
            <person name="Zhao R."/>
            <person name="Li G."/>
            <person name="Mu C."/>
            <person name="Tian Q."/>
            <person name="Mei H."/>
            <person name="Zhang T."/>
            <person name="Gao T."/>
            <person name="Zhang H."/>
        </authorList>
    </citation>
    <scope>NUCLEOTIDE SEQUENCE</scope>
    <source>
        <strain evidence="3">KEN1</strain>
    </source>
</reference>
<gene>
    <name evidence="3" type="ORF">Slati_3797100</name>
</gene>
<dbReference type="SUPFAM" id="SSF53098">
    <property type="entry name" value="Ribonuclease H-like"/>
    <property type="match status" value="1"/>
</dbReference>
<dbReference type="GO" id="GO:0003676">
    <property type="term" value="F:nucleic acid binding"/>
    <property type="evidence" value="ECO:0007669"/>
    <property type="project" value="InterPro"/>
</dbReference>
<name>A0AAW2U4P6_9LAMI</name>
<feature type="domain" description="RNase H type-1" evidence="2">
    <location>
        <begin position="273"/>
        <end position="372"/>
    </location>
</feature>
<protein>
    <recommendedName>
        <fullName evidence="2">RNase H type-1 domain-containing protein</fullName>
    </recommendedName>
</protein>
<dbReference type="EMBL" id="JACGWN010000013">
    <property type="protein sequence ID" value="KAL0412074.1"/>
    <property type="molecule type" value="Genomic_DNA"/>
</dbReference>
<feature type="compositionally biased region" description="Low complexity" evidence="1">
    <location>
        <begin position="188"/>
        <end position="199"/>
    </location>
</feature>
<dbReference type="InterPro" id="IPR044730">
    <property type="entry name" value="RNase_H-like_dom_plant"/>
</dbReference>
<dbReference type="PANTHER" id="PTHR47074:SF73">
    <property type="entry name" value="OS04G0448401 PROTEIN"/>
    <property type="match status" value="1"/>
</dbReference>
<evidence type="ECO:0000259" key="2">
    <source>
        <dbReference type="Pfam" id="PF13456"/>
    </source>
</evidence>
<comment type="caution">
    <text evidence="3">The sequence shown here is derived from an EMBL/GenBank/DDBJ whole genome shotgun (WGS) entry which is preliminary data.</text>
</comment>